<dbReference type="Proteomes" id="UP000036851">
    <property type="component" value="Unassembled WGS sequence"/>
</dbReference>
<protein>
    <recommendedName>
        <fullName evidence="2">CsbD-like domain-containing protein</fullName>
    </recommendedName>
</protein>
<proteinExistence type="inferred from homology"/>
<dbReference type="STRING" id="1560201.NG42_18740"/>
<dbReference type="OrthoDB" id="9796058at2"/>
<dbReference type="Gene3D" id="1.10.1470.10">
    <property type="entry name" value="YjbJ"/>
    <property type="match status" value="1"/>
</dbReference>
<dbReference type="Proteomes" id="UP000037088">
    <property type="component" value="Unassembled WGS sequence"/>
</dbReference>
<dbReference type="NCBIfam" id="NF007748">
    <property type="entry name" value="PRK10428.1"/>
    <property type="match status" value="1"/>
</dbReference>
<keyword evidence="6" id="KW-1185">Reference proteome</keyword>
<dbReference type="InterPro" id="IPR050423">
    <property type="entry name" value="UPF0337_stress_rsp"/>
</dbReference>
<sequence length="70" mass="8243">MNSDQAGGNWKQFKGKVKEKWGKLTDDDMTVIEGKRDQLVGKIQERYGYAKDEAEKEVTDWETHNSDHRW</sequence>
<evidence type="ECO:0000313" key="5">
    <source>
        <dbReference type="Proteomes" id="UP000036851"/>
    </source>
</evidence>
<dbReference type="RefSeq" id="WP_052902034.1">
    <property type="nucleotide sequence ID" value="NZ_JRXE01000031.1"/>
</dbReference>
<accession>A0A0L7T4R0</accession>
<evidence type="ECO:0000313" key="3">
    <source>
        <dbReference type="EMBL" id="KOC87844.1"/>
    </source>
</evidence>
<dbReference type="EMBL" id="JRXF01000031">
    <property type="protein sequence ID" value="KOC90211.1"/>
    <property type="molecule type" value="Genomic_DNA"/>
</dbReference>
<reference evidence="5 6" key="1">
    <citation type="journal article" date="2015" name="Int. J. Syst. Evol. Microbiol.">
        <title>Erwinia iniecta sp. nov., isolated from Russian wheat aphids (Diuraphis noxia).</title>
        <authorList>
            <person name="Campillo T."/>
            <person name="Luna E."/>
            <person name="Portier P."/>
            <person name="Fischer-Le Saux M."/>
            <person name="Lapitan N."/>
            <person name="Tisserat N.A."/>
            <person name="Leach J.E."/>
        </authorList>
    </citation>
    <scope>NUCLEOTIDE SEQUENCE [LARGE SCALE GENOMIC DNA]</scope>
    <source>
        <strain evidence="3 6">B120</strain>
        <strain evidence="4 5">B149</strain>
    </source>
</reference>
<dbReference type="Pfam" id="PF05532">
    <property type="entry name" value="CsbD"/>
    <property type="match status" value="1"/>
</dbReference>
<dbReference type="InterPro" id="IPR036629">
    <property type="entry name" value="YjbJ_sf"/>
</dbReference>
<name>A0A0L7T4R0_9GAMM</name>
<dbReference type="PANTHER" id="PTHR34977:SF1">
    <property type="entry name" value="UPF0337 PROTEIN YJBJ"/>
    <property type="match status" value="1"/>
</dbReference>
<dbReference type="SUPFAM" id="SSF69047">
    <property type="entry name" value="Hypothetical protein YjbJ"/>
    <property type="match status" value="1"/>
</dbReference>
<feature type="domain" description="CsbD-like" evidence="2">
    <location>
        <begin position="4"/>
        <end position="56"/>
    </location>
</feature>
<dbReference type="EMBL" id="JRXE01000031">
    <property type="protein sequence ID" value="KOC87844.1"/>
    <property type="molecule type" value="Genomic_DNA"/>
</dbReference>
<evidence type="ECO:0000313" key="6">
    <source>
        <dbReference type="Proteomes" id="UP000037088"/>
    </source>
</evidence>
<dbReference type="PANTHER" id="PTHR34977">
    <property type="entry name" value="UPF0337 PROTEIN YJBJ"/>
    <property type="match status" value="1"/>
</dbReference>
<dbReference type="InterPro" id="IPR026042">
    <property type="entry name" value="YjbJ"/>
</dbReference>
<comment type="similarity">
    <text evidence="1">Belongs to the UPF0337 (CsbD) family.</text>
</comment>
<dbReference type="AlphaFoldDB" id="A0A0L7T4R0"/>
<gene>
    <name evidence="3" type="ORF">NG42_18740</name>
    <name evidence="4" type="ORF">NG43_17540</name>
</gene>
<dbReference type="InterPro" id="IPR008462">
    <property type="entry name" value="CsbD"/>
</dbReference>
<comment type="caution">
    <text evidence="4">The sequence shown here is derived from an EMBL/GenBank/DDBJ whole genome shotgun (WGS) entry which is preliminary data.</text>
</comment>
<dbReference type="PIRSF" id="PIRSF039008">
    <property type="entry name" value="YjbJ"/>
    <property type="match status" value="1"/>
</dbReference>
<dbReference type="PATRIC" id="fig|1560201.3.peg.3970"/>
<evidence type="ECO:0000259" key="2">
    <source>
        <dbReference type="Pfam" id="PF05532"/>
    </source>
</evidence>
<organism evidence="4 5">
    <name type="scientific">Winslowiella iniecta</name>
    <dbReference type="NCBI Taxonomy" id="1560201"/>
    <lineage>
        <taxon>Bacteria</taxon>
        <taxon>Pseudomonadati</taxon>
        <taxon>Pseudomonadota</taxon>
        <taxon>Gammaproteobacteria</taxon>
        <taxon>Enterobacterales</taxon>
        <taxon>Erwiniaceae</taxon>
        <taxon>Winslowiella</taxon>
    </lineage>
</organism>
<evidence type="ECO:0000256" key="1">
    <source>
        <dbReference type="ARBA" id="ARBA00009129"/>
    </source>
</evidence>
<evidence type="ECO:0000313" key="4">
    <source>
        <dbReference type="EMBL" id="KOC90211.1"/>
    </source>
</evidence>